<organism evidence="2 3">
    <name type="scientific">Cohnella herbarum</name>
    <dbReference type="NCBI Taxonomy" id="2728023"/>
    <lineage>
        <taxon>Bacteria</taxon>
        <taxon>Bacillati</taxon>
        <taxon>Bacillota</taxon>
        <taxon>Bacilli</taxon>
        <taxon>Bacillales</taxon>
        <taxon>Paenibacillaceae</taxon>
        <taxon>Cohnella</taxon>
    </lineage>
</organism>
<evidence type="ECO:0000256" key="1">
    <source>
        <dbReference type="SAM" id="SignalP"/>
    </source>
</evidence>
<dbReference type="EMBL" id="CP051680">
    <property type="protein sequence ID" value="QJD82673.1"/>
    <property type="molecule type" value="Genomic_DNA"/>
</dbReference>
<feature type="signal peptide" evidence="1">
    <location>
        <begin position="1"/>
        <end position="26"/>
    </location>
</feature>
<protein>
    <submittedName>
        <fullName evidence="2">DUF3889 domain-containing protein</fullName>
    </submittedName>
</protein>
<dbReference type="AlphaFoldDB" id="A0A7Z2ZK77"/>
<dbReference type="Proteomes" id="UP000502248">
    <property type="component" value="Chromosome"/>
</dbReference>
<dbReference type="Gene3D" id="3.10.450.390">
    <property type="entry name" value="Protein of unknown function DUF3889"/>
    <property type="match status" value="1"/>
</dbReference>
<dbReference type="RefSeq" id="WP_169278969.1">
    <property type="nucleotide sequence ID" value="NZ_CP051680.1"/>
</dbReference>
<keyword evidence="3" id="KW-1185">Reference proteome</keyword>
<name>A0A7Z2ZK77_9BACL</name>
<feature type="chain" id="PRO_5030730322" evidence="1">
    <location>
        <begin position="27"/>
        <end position="120"/>
    </location>
</feature>
<reference evidence="2 3" key="1">
    <citation type="submission" date="2020-04" db="EMBL/GenBank/DDBJ databases">
        <title>Genome sequencing of novel species.</title>
        <authorList>
            <person name="Heo J."/>
            <person name="Kim S.-J."/>
            <person name="Kim J.-S."/>
            <person name="Hong S.-B."/>
            <person name="Kwon S.-W."/>
        </authorList>
    </citation>
    <scope>NUCLEOTIDE SEQUENCE [LARGE SCALE GENOMIC DNA]</scope>
    <source>
        <strain evidence="2 3">MFER-1</strain>
    </source>
</reference>
<dbReference type="Pfam" id="PF13028">
    <property type="entry name" value="DUF3889"/>
    <property type="match status" value="1"/>
</dbReference>
<dbReference type="InterPro" id="IPR024987">
    <property type="entry name" value="DUF3889"/>
</dbReference>
<evidence type="ECO:0000313" key="2">
    <source>
        <dbReference type="EMBL" id="QJD82673.1"/>
    </source>
</evidence>
<evidence type="ECO:0000313" key="3">
    <source>
        <dbReference type="Proteomes" id="UP000502248"/>
    </source>
</evidence>
<accession>A0A7Z2ZK77</accession>
<gene>
    <name evidence="2" type="ORF">HH215_05395</name>
</gene>
<dbReference type="KEGG" id="cheb:HH215_05395"/>
<proteinExistence type="predicted"/>
<keyword evidence="1" id="KW-0732">Signal</keyword>
<sequence length="120" mass="13692">MNRIKMIRILCLLLVFCSLWPLDKSASIQGIPVAAAARALQPEYAKWGRIAMMHTKEKYRTADIVDYLHVGRTQVSPAIAEEVFQLWLKDGSREFGVRVTIRFYSANDQVIFISDQETSS</sequence>